<dbReference type="Proteomes" id="UP000676169">
    <property type="component" value="Chromosome"/>
</dbReference>
<keyword evidence="2" id="KW-1185">Reference proteome</keyword>
<accession>A0A975J0W4</accession>
<dbReference type="KEGG" id="lamb:KBB96_03600"/>
<organism evidence="1 2">
    <name type="scientific">Luteolibacter ambystomatis</name>
    <dbReference type="NCBI Taxonomy" id="2824561"/>
    <lineage>
        <taxon>Bacteria</taxon>
        <taxon>Pseudomonadati</taxon>
        <taxon>Verrucomicrobiota</taxon>
        <taxon>Verrucomicrobiia</taxon>
        <taxon>Verrucomicrobiales</taxon>
        <taxon>Verrucomicrobiaceae</taxon>
        <taxon>Luteolibacter</taxon>
    </lineage>
</organism>
<dbReference type="AlphaFoldDB" id="A0A975J0W4"/>
<sequence length="412" mass="46935">MSKHQKTVKRVEILAGLLKKTLEAGEDLFVDDLLKAFETVEREPPDSWLRMIANVISSYNKNSKVRSIAISPDNRRIQYVEPPVPQFEERLHKQANEKHMVCMGLLHWLFDATDVRAGYGATEKSVPKAFEKGMGNYPLEKPLQARFNWARTDPAKSFIERRLQRKRNAARNRTVLSLMVDSGSTTYTCMERFLAAREFPLKVPINALDGVDTSDGEDFEAAEEEPKKLRHRKVEPSILTNSLAISELIGKDSNLHRRRMILRVIGGTERPERRSLSGDVSLLWTRMLKSMGGVDLSIVGTTGILENRHGDWSLYMDDPIECELKREFLHMAGFKIVICDSLKVLEGSCLHEFAPIHENSVDLIVIDDPFPNGYRGADRERHDRFQSFLESAREQNVGVMAISLAKTRKQDT</sequence>
<gene>
    <name evidence="1" type="ORF">KBB96_03600</name>
</gene>
<proteinExistence type="predicted"/>
<reference evidence="1" key="1">
    <citation type="submission" date="2021-04" db="EMBL/GenBank/DDBJ databases">
        <title>Luteolibacter sp. 32A isolated from the skin of an Anderson's salamander (Ambystoma andersonii).</title>
        <authorList>
            <person name="Spergser J."/>
            <person name="Busse H.-J."/>
        </authorList>
    </citation>
    <scope>NUCLEOTIDE SEQUENCE</scope>
    <source>
        <strain evidence="1">32A</strain>
    </source>
</reference>
<dbReference type="EMBL" id="CP073100">
    <property type="protein sequence ID" value="QUE51978.1"/>
    <property type="molecule type" value="Genomic_DNA"/>
</dbReference>
<evidence type="ECO:0000313" key="2">
    <source>
        <dbReference type="Proteomes" id="UP000676169"/>
    </source>
</evidence>
<dbReference type="RefSeq" id="WP_211632368.1">
    <property type="nucleotide sequence ID" value="NZ_CP073100.1"/>
</dbReference>
<name>A0A975J0W4_9BACT</name>
<evidence type="ECO:0000313" key="1">
    <source>
        <dbReference type="EMBL" id="QUE51978.1"/>
    </source>
</evidence>
<protein>
    <submittedName>
        <fullName evidence="1">Uncharacterized protein</fullName>
    </submittedName>
</protein>